<keyword evidence="4 6" id="KW-1133">Transmembrane helix</keyword>
<dbReference type="PANTHER" id="PTHR11266:SF75">
    <property type="entry name" value="IP10007P-RELATED"/>
    <property type="match status" value="1"/>
</dbReference>
<evidence type="ECO:0000256" key="5">
    <source>
        <dbReference type="ARBA" id="ARBA00023136"/>
    </source>
</evidence>
<dbReference type="PANTHER" id="PTHR11266">
    <property type="entry name" value="PEROXISOMAL MEMBRANE PROTEIN 2, PXMP2 MPV17"/>
    <property type="match status" value="1"/>
</dbReference>
<dbReference type="EnsemblMetazoa" id="AALFPA23_008128.R10942">
    <property type="protein sequence ID" value="AALFPA23_008128.P10942"/>
    <property type="gene ID" value="AALFPA23_008128"/>
</dbReference>
<sequence length="213" mass="23832">MSLSVVRNVFKKYPIAKGMATYTIIWPTGCFIQQTMDGKNWRTYDYKQCMNFAIFGTFFVAPTLYGWIKLSSHMWPTMTLKAGLTKAVVEQFTYGPFAGTSFFFGMSLLEQKTVDEAIGEVKKKFPDTYKVGICVWPVVQTINFTLIAEHNRVPFVSICSLVWTTFLAYMKQRSVSVAAPTSTTSAAALQPSSMSSIQQQEAISQKQAAMVAL</sequence>
<keyword evidence="8" id="KW-1185">Reference proteome</keyword>
<evidence type="ECO:0000313" key="8">
    <source>
        <dbReference type="Proteomes" id="UP000069940"/>
    </source>
</evidence>
<evidence type="ECO:0000256" key="6">
    <source>
        <dbReference type="RuleBase" id="RU363053"/>
    </source>
</evidence>
<dbReference type="RefSeq" id="XP_019558826.3">
    <property type="nucleotide sequence ID" value="XM_019703281.3"/>
</dbReference>
<evidence type="ECO:0000256" key="1">
    <source>
        <dbReference type="ARBA" id="ARBA00004141"/>
    </source>
</evidence>
<comment type="caution">
    <text evidence="6">Lacks conserved residue(s) required for the propagation of feature annotation.</text>
</comment>
<dbReference type="InterPro" id="IPR007248">
    <property type="entry name" value="Mpv17_PMP22"/>
</dbReference>
<evidence type="ECO:0000256" key="2">
    <source>
        <dbReference type="ARBA" id="ARBA00006824"/>
    </source>
</evidence>
<reference evidence="7" key="2">
    <citation type="submission" date="2025-05" db="UniProtKB">
        <authorList>
            <consortium name="EnsemblMetazoa"/>
        </authorList>
    </citation>
    <scope>IDENTIFICATION</scope>
    <source>
        <strain evidence="7">Foshan</strain>
    </source>
</reference>
<proteinExistence type="inferred from homology"/>
<reference evidence="8" key="1">
    <citation type="journal article" date="2015" name="Proc. Natl. Acad. Sci. U.S.A.">
        <title>Genome sequence of the Asian Tiger mosquito, Aedes albopictus, reveals insights into its biology, genetics, and evolution.</title>
        <authorList>
            <person name="Chen X.G."/>
            <person name="Jiang X."/>
            <person name="Gu J."/>
            <person name="Xu M."/>
            <person name="Wu Y."/>
            <person name="Deng Y."/>
            <person name="Zhang C."/>
            <person name="Bonizzoni M."/>
            <person name="Dermauw W."/>
            <person name="Vontas J."/>
            <person name="Armbruster P."/>
            <person name="Huang X."/>
            <person name="Yang Y."/>
            <person name="Zhang H."/>
            <person name="He W."/>
            <person name="Peng H."/>
            <person name="Liu Y."/>
            <person name="Wu K."/>
            <person name="Chen J."/>
            <person name="Lirakis M."/>
            <person name="Topalis P."/>
            <person name="Van Leeuwen T."/>
            <person name="Hall A.B."/>
            <person name="Jiang X."/>
            <person name="Thorpe C."/>
            <person name="Mueller R.L."/>
            <person name="Sun C."/>
            <person name="Waterhouse R.M."/>
            <person name="Yan G."/>
            <person name="Tu Z.J."/>
            <person name="Fang X."/>
            <person name="James A.A."/>
        </authorList>
    </citation>
    <scope>NUCLEOTIDE SEQUENCE [LARGE SCALE GENOMIC DNA]</scope>
    <source>
        <strain evidence="8">Foshan</strain>
    </source>
</reference>
<dbReference type="Proteomes" id="UP000069940">
    <property type="component" value="Unassembled WGS sequence"/>
</dbReference>
<comment type="subcellular location">
    <subcellularLocation>
        <location evidence="1">Membrane</location>
        <topology evidence="1">Multi-pass membrane protein</topology>
    </subcellularLocation>
</comment>
<organism evidence="7 8">
    <name type="scientific">Aedes albopictus</name>
    <name type="common">Asian tiger mosquito</name>
    <name type="synonym">Stegomyia albopicta</name>
    <dbReference type="NCBI Taxonomy" id="7160"/>
    <lineage>
        <taxon>Eukaryota</taxon>
        <taxon>Metazoa</taxon>
        <taxon>Ecdysozoa</taxon>
        <taxon>Arthropoda</taxon>
        <taxon>Hexapoda</taxon>
        <taxon>Insecta</taxon>
        <taxon>Pterygota</taxon>
        <taxon>Neoptera</taxon>
        <taxon>Endopterygota</taxon>
        <taxon>Diptera</taxon>
        <taxon>Nematocera</taxon>
        <taxon>Culicoidea</taxon>
        <taxon>Culicidae</taxon>
        <taxon>Culicinae</taxon>
        <taxon>Aedini</taxon>
        <taxon>Aedes</taxon>
        <taxon>Stegomyia</taxon>
    </lineage>
</organism>
<feature type="transmembrane region" description="Helical" evidence="6">
    <location>
        <begin position="49"/>
        <end position="68"/>
    </location>
</feature>
<evidence type="ECO:0000256" key="4">
    <source>
        <dbReference type="ARBA" id="ARBA00022989"/>
    </source>
</evidence>
<evidence type="ECO:0000313" key="7">
    <source>
        <dbReference type="EnsemblMetazoa" id="AALFPA23_008128.P10942"/>
    </source>
</evidence>
<accession>A0ABM1YDF7</accession>
<dbReference type="Pfam" id="PF04117">
    <property type="entry name" value="Mpv17_PMP22"/>
    <property type="match status" value="1"/>
</dbReference>
<name>A0ABM1YDF7_AEDAL</name>
<dbReference type="GeneID" id="109427697"/>
<comment type="similarity">
    <text evidence="2 6">Belongs to the peroxisomal membrane protein PXMP2/4 family.</text>
</comment>
<protein>
    <submittedName>
        <fullName evidence="7">Uncharacterized protein</fullName>
    </submittedName>
</protein>
<evidence type="ECO:0000256" key="3">
    <source>
        <dbReference type="ARBA" id="ARBA00022692"/>
    </source>
</evidence>
<keyword evidence="3 6" id="KW-0812">Transmembrane</keyword>
<keyword evidence="5 6" id="KW-0472">Membrane</keyword>